<organism evidence="1 2">
    <name type="scientific">Paludisphaera borealis</name>
    <dbReference type="NCBI Taxonomy" id="1387353"/>
    <lineage>
        <taxon>Bacteria</taxon>
        <taxon>Pseudomonadati</taxon>
        <taxon>Planctomycetota</taxon>
        <taxon>Planctomycetia</taxon>
        <taxon>Isosphaerales</taxon>
        <taxon>Isosphaeraceae</taxon>
        <taxon>Paludisphaera</taxon>
    </lineage>
</organism>
<evidence type="ECO:0008006" key="3">
    <source>
        <dbReference type="Google" id="ProtNLM"/>
    </source>
</evidence>
<dbReference type="Proteomes" id="UP000186309">
    <property type="component" value="Chromosome"/>
</dbReference>
<evidence type="ECO:0000313" key="1">
    <source>
        <dbReference type="EMBL" id="APW61417.1"/>
    </source>
</evidence>
<dbReference type="KEGG" id="pbor:BSF38_02931"/>
<reference evidence="2" key="1">
    <citation type="submission" date="2016-12" db="EMBL/GenBank/DDBJ databases">
        <title>Comparative genomics of four Isosphaeraceae planctomycetes: a common pool of plasmids and glycoside hydrolase genes.</title>
        <authorList>
            <person name="Ivanova A."/>
        </authorList>
    </citation>
    <scope>NUCLEOTIDE SEQUENCE [LARGE SCALE GENOMIC DNA]</scope>
    <source>
        <strain evidence="2">PX4</strain>
    </source>
</reference>
<evidence type="ECO:0000313" key="2">
    <source>
        <dbReference type="Proteomes" id="UP000186309"/>
    </source>
</evidence>
<dbReference type="AlphaFoldDB" id="A0A1U7CR48"/>
<dbReference type="STRING" id="1387353.BSF38_02931"/>
<keyword evidence="2" id="KW-1185">Reference proteome</keyword>
<dbReference type="EMBL" id="CP019082">
    <property type="protein sequence ID" value="APW61417.1"/>
    <property type="molecule type" value="Genomic_DNA"/>
</dbReference>
<proteinExistence type="predicted"/>
<sequence>MIAFPGRRTIQFGAIVLFAASGCREESSAARRPTPNAGSKPALIAEADRSHDFGVVASRPGRRSPHSYRLVNTTANVVNLLNVINYKTCCGSVHAEKLRLAPGESADVEVTLHLDDKFGDVVNETEVVTDLPSNESIMLRTSATAVPSLRVESVTLPDGPVLPVAKQAPRAAFRVFAAGDASEPPIDLDLVELHSTIRVEWDGPKQESPSEDGVEVQSRLFHAALDTAGKPGDRRAEVLMRKGSNVLLRQVVDWKVVPPITVAPEMIILKSGAHDYRVVLKSQDQQAFRVTRVDCETLGVRGLASGDESALTQVLEVKGDPKPGAKRGVVSIFTDHPTMSKIEIPFVALD</sequence>
<name>A0A1U7CR48_9BACT</name>
<gene>
    <name evidence="1" type="ORF">BSF38_02931</name>
</gene>
<dbReference type="RefSeq" id="WP_076346753.1">
    <property type="nucleotide sequence ID" value="NZ_CP019082.1"/>
</dbReference>
<dbReference type="PROSITE" id="PS51257">
    <property type="entry name" value="PROKAR_LIPOPROTEIN"/>
    <property type="match status" value="1"/>
</dbReference>
<protein>
    <recommendedName>
        <fullName evidence="3">DUF1573 domain-containing protein</fullName>
    </recommendedName>
</protein>
<accession>A0A1U7CR48</accession>